<dbReference type="Proteomes" id="UP000472266">
    <property type="component" value="Chromosome 13"/>
</dbReference>
<dbReference type="GO" id="GO:0031410">
    <property type="term" value="C:cytoplasmic vesicle"/>
    <property type="evidence" value="ECO:0007669"/>
    <property type="project" value="TreeGrafter"/>
</dbReference>
<dbReference type="InterPro" id="IPR051747">
    <property type="entry name" value="Angiomotin-like"/>
</dbReference>
<dbReference type="PANTHER" id="PTHR14826">
    <property type="entry name" value="ANGIOMOTIN"/>
    <property type="match status" value="1"/>
</dbReference>
<reference evidence="2" key="3">
    <citation type="submission" date="2025-09" db="UniProtKB">
        <authorList>
            <consortium name="Ensembl"/>
        </authorList>
    </citation>
    <scope>IDENTIFICATION</scope>
</reference>
<dbReference type="PANTHER" id="PTHR14826:SF12">
    <property type="entry name" value="ANGIOMOTIN-LIKE PROTEIN 1"/>
    <property type="match status" value="1"/>
</dbReference>
<dbReference type="GO" id="GO:0030334">
    <property type="term" value="P:regulation of cell migration"/>
    <property type="evidence" value="ECO:0007669"/>
    <property type="project" value="TreeGrafter"/>
</dbReference>
<dbReference type="GO" id="GO:0035329">
    <property type="term" value="P:hippo signaling"/>
    <property type="evidence" value="ECO:0007669"/>
    <property type="project" value="TreeGrafter"/>
</dbReference>
<name>A0A672TEH3_STRHB</name>
<sequence>MRGADKVAAGTVLQCLIQEWLRYGNPSENMNLLVIQHQATGSAGPSNGTASTLPSTENLAPKELPMVQPLGWQEPQGQEHQGDSAVMEKQPWAPQPPHGTEELPTYKEAKAQSQFFQGQAPMATATAQGFYGTSSQKSRTKGRPKDEALKELKQGHIRSLSERIMQLSLERNGTKQHPLAPGGTKGFKAAPPPGKAMDPRGPPPEYPYKGKVATPGSKAQEHGMFYGKQPAQDVLEASFATQQPSARAEVALVQYQPPPEYGISSRKCIPCYDTKYPFASLCQVSCLCFLPASPPPWQSIES</sequence>
<organism evidence="2 3">
    <name type="scientific">Strigops habroptila</name>
    <name type="common">Kakapo</name>
    <dbReference type="NCBI Taxonomy" id="2489341"/>
    <lineage>
        <taxon>Eukaryota</taxon>
        <taxon>Metazoa</taxon>
        <taxon>Chordata</taxon>
        <taxon>Craniata</taxon>
        <taxon>Vertebrata</taxon>
        <taxon>Euteleostomi</taxon>
        <taxon>Archelosauria</taxon>
        <taxon>Archosauria</taxon>
        <taxon>Dinosauria</taxon>
        <taxon>Saurischia</taxon>
        <taxon>Theropoda</taxon>
        <taxon>Coelurosauria</taxon>
        <taxon>Aves</taxon>
        <taxon>Neognathae</taxon>
        <taxon>Neoaves</taxon>
        <taxon>Telluraves</taxon>
        <taxon>Australaves</taxon>
        <taxon>Psittaciformes</taxon>
        <taxon>Psittacidae</taxon>
        <taxon>Strigops</taxon>
    </lineage>
</organism>
<dbReference type="Ensembl" id="ENSSHBT00005000282.1">
    <property type="protein sequence ID" value="ENSSHBP00005000206.1"/>
    <property type="gene ID" value="ENSSHBG00005000228.1"/>
</dbReference>
<evidence type="ECO:0000313" key="2">
    <source>
        <dbReference type="Ensembl" id="ENSSHBP00005000206.1"/>
    </source>
</evidence>
<accession>A0A672TEH3</accession>
<dbReference type="GO" id="GO:0003365">
    <property type="term" value="P:establishment of cell polarity involved in ameboidal cell migration"/>
    <property type="evidence" value="ECO:0007669"/>
    <property type="project" value="TreeGrafter"/>
</dbReference>
<protein>
    <submittedName>
        <fullName evidence="2">Uncharacterized protein</fullName>
    </submittedName>
</protein>
<feature type="region of interest" description="Disordered" evidence="1">
    <location>
        <begin position="173"/>
        <end position="200"/>
    </location>
</feature>
<reference evidence="2" key="2">
    <citation type="submission" date="2025-08" db="UniProtKB">
        <authorList>
            <consortium name="Ensembl"/>
        </authorList>
    </citation>
    <scope>IDENTIFICATION</scope>
</reference>
<proteinExistence type="predicted"/>
<dbReference type="InParanoid" id="A0A672TEH3"/>
<dbReference type="OMA" id="DNIPHED"/>
<evidence type="ECO:0000313" key="3">
    <source>
        <dbReference type="Proteomes" id="UP000472266"/>
    </source>
</evidence>
<dbReference type="AlphaFoldDB" id="A0A672TEH3"/>
<dbReference type="GO" id="GO:0005923">
    <property type="term" value="C:bicellular tight junction"/>
    <property type="evidence" value="ECO:0007669"/>
    <property type="project" value="TreeGrafter"/>
</dbReference>
<reference evidence="2 3" key="1">
    <citation type="submission" date="2019-11" db="EMBL/GenBank/DDBJ databases">
        <title>Strigops habroptila (kakapo) genome, bStrHab1, primary haplotype, v2.</title>
        <authorList>
            <person name="Jarvis E.D."/>
            <person name="Howard J."/>
            <person name="Rhie A."/>
            <person name="Phillippy A."/>
            <person name="Korlach J."/>
            <person name="Digby A."/>
            <person name="Iorns D."/>
            <person name="Eason D."/>
            <person name="Robertson B."/>
            <person name="Raemaekers T."/>
            <person name="Howe K."/>
            <person name="Lewin H."/>
            <person name="Damas J."/>
            <person name="Hastie A."/>
            <person name="Tracey A."/>
            <person name="Chow W."/>
            <person name="Fedrigo O."/>
        </authorList>
    </citation>
    <scope>NUCLEOTIDE SEQUENCE [LARGE SCALE GENOMIC DNA]</scope>
</reference>
<dbReference type="GO" id="GO:0001525">
    <property type="term" value="P:angiogenesis"/>
    <property type="evidence" value="ECO:0007669"/>
    <property type="project" value="TreeGrafter"/>
</dbReference>
<dbReference type="GO" id="GO:0005886">
    <property type="term" value="C:plasma membrane"/>
    <property type="evidence" value="ECO:0007669"/>
    <property type="project" value="TreeGrafter"/>
</dbReference>
<dbReference type="GeneTree" id="ENSGT00940000160158"/>
<evidence type="ECO:0000256" key="1">
    <source>
        <dbReference type="SAM" id="MobiDB-lite"/>
    </source>
</evidence>
<dbReference type="GO" id="GO:0030036">
    <property type="term" value="P:actin cytoskeleton organization"/>
    <property type="evidence" value="ECO:0007669"/>
    <property type="project" value="TreeGrafter"/>
</dbReference>
<feature type="compositionally biased region" description="Pro residues" evidence="1">
    <location>
        <begin position="190"/>
        <end position="200"/>
    </location>
</feature>
<keyword evidence="3" id="KW-1185">Reference proteome</keyword>